<keyword evidence="10" id="KW-0540">Nuclease</keyword>
<sequence length="1960" mass="211524">MAAPRRNQAPGKPITGLVMVGAAAAAGYLIYQGYPGIAAIWAGLLVSAWTYPPAMFTGKKDARGYPSPASPGEQAAMNKYRLWEDLKFKLVLPNLDWLPGLKPRLSFLAAVWAGAAAYLIPVTDIKYTAGYGPWIDAAAAFIAVAQYAASRRRTQVADDENPGARVDSLIALVKKNRPKVIGLTIGGIVVGGVVGTIATVLLPIATTAAKVPAIPEPAIWALVLTGGPLALLSKAWIAEALEHWRVVVAAREEWKGRWEMLKQDPAPRLIDRQEVGSAIIDTFDAPSGTGAAPYFVMAEKINPTLGTGAKFAVLDVPNLDSNNSPVPGTKHPLRFEIVRWPSDQMPDITDPETPKEVVYQLARCAIAWAADGVYSRPVIDEVHLLTAPPAPAEEPEDGEEAQPAPAAGGAAWAITWYLPDGPPASYIRANGRNEMAEVLNALVLVDHRAQNGVGCAYAGALLDANTNWDPSCGLTTKDMKKLADEDAWNNRWAEAAPKHKANPPIMEASTAATARLKNGVTVHNLAFITRQGMTPHDFFVFEDKLNSTLNAAPFVSMTGFQGTGKRPGERHPQAFCVRWSSEAVPAKPDDLAPVPRSDAPKWVLAGLVNQAFKAARLADRPEIAAVTCLTKPESRQHIWKIELRLYGGVTLAQVRTAAQTIRQHWASEWLRVAAAQDGCTIVVGARPSKVQLASPRHEQYLASLDWEQAFLDSGVSGTGGLLPTLTSVGSLPNNEKVTVTDFNLPAGLDYTMVRAVTEKLKSATDNIFIDVQRTASASSIRILSCPENPMPDRVSFDFDAVDNSGHYIPFATGIEGEPIMFDPITSPHALLAGVTRSGKSVLAQGFVYGMLVKGALVFIIDPMKAAADFKFAKDYAAGFAVDLYEAAATLKAVYAIVVERRKINSAMGVGSYHELADPPPPLVVLIDEFTSLMQKEIVPPASDDPEEEVLREEIIAINRAKQEIGTFTGKLAREAASAGVNLLLGTQKLSAKMLDTLPGGGDLKDLTLDTRLPVPVSEKFPTGWARNDELELGDDVYTPNGTTTPIIKFSDVFTDNKVYAVTFDDGQVIKAGAGHLWQASDCRSRKNNSRTDYPRGVRAEDVMWMRKAVESMPSDLYVTAADLARLTGYETTARIHHLATEFGLGRFTRHSSTGTLMTYDRDLRRGGAGRLYSLDSAIEVLATHRGSSSLTKFAGQWLSSRDIAEAMDGRTVNRMRAGNIGTALRVGECPWKPIEHPAFLYNARDFMAALGEHRTDILGRDPRTGDIQELERIVTTEEMAASVTDSRGGLNWAIRVADPIDGPDADLPVDPYVLGAWLGDGCKGSGNVVSSAATSCTDKNGLSDQQHMLEQLEAAGYEPRVLACSDILIGTRGLKVKLREAGVLHDKHIPAMYLRASKSQRLALLQGLMDTDGSLMASGQCTLPQNSRRMAEGILELTRSLGIKARWTEWASGYVPEGSTEKNMTGTTHNVSFRTALPVFRLPRKQAKQAAPIADGSTTRRLIVSIEQIETEPTRCIGVADEGHLFLAEGFIPTHNTNLARTLLGQASSGDRMSALRDFDAAPSVGNPIPKGRGLWEPLDHSAVVIQTWFATQDQMTAALAERIPVIADESKPDISQYLRRPQAEEASSAATPAPATRQMTPAAVVDLGEIELDLDDLDWSDMDLDSDEGATDVPVVATAPEETATEVSGADLDWPDDEAESEVDTEAAMLLDVDGAMAPFTFRDGLDHIAAPGHGTIMFDPTILKRMAAVPVTQAWLTSWEDDAPDNFGHLFPRATEVLVADTENTGWWKIDAALDWIKENPQIRRLVWIDDELASEDLILGLTYRDIAEDAFEAAGVDALLVVPNADQGVTDAELDEVEAFFGAATAEVSAPATPAAPAEEPVEELEPEPVIAAVPEALDWAAMEADVAAPAQAPQTDIEDPFAVPALAAEAPDLHEDPFAEPVPRKRFVPDDDDPFA</sequence>
<evidence type="ECO:0000313" key="10">
    <source>
        <dbReference type="EMBL" id="MFB9713944.1"/>
    </source>
</evidence>
<dbReference type="Gene3D" id="3.40.50.300">
    <property type="entry name" value="P-loop containing nucleotide triphosphate hydrolases"/>
    <property type="match status" value="1"/>
</dbReference>
<evidence type="ECO:0000259" key="9">
    <source>
        <dbReference type="PROSITE" id="PS50901"/>
    </source>
</evidence>
<dbReference type="EMBL" id="JBHMBH010000019">
    <property type="protein sequence ID" value="MFB9713944.1"/>
    <property type="molecule type" value="Genomic_DNA"/>
</dbReference>
<feature type="region of interest" description="Disordered" evidence="6">
    <location>
        <begin position="1621"/>
        <end position="1640"/>
    </location>
</feature>
<feature type="region of interest" description="Disordered" evidence="6">
    <location>
        <begin position="1931"/>
        <end position="1960"/>
    </location>
</feature>
<dbReference type="SUPFAM" id="SSF52540">
    <property type="entry name" value="P-loop containing nucleoside triphosphate hydrolases"/>
    <property type="match status" value="1"/>
</dbReference>
<dbReference type="InterPro" id="IPR004042">
    <property type="entry name" value="Intein_endonuc_central"/>
</dbReference>
<keyword evidence="1 5" id="KW-0547">Nucleotide-binding</keyword>
<dbReference type="RefSeq" id="WP_345042202.1">
    <property type="nucleotide sequence ID" value="NZ_BAABED010000001.1"/>
</dbReference>
<dbReference type="SUPFAM" id="SSF55608">
    <property type="entry name" value="Homing endonucleases"/>
    <property type="match status" value="1"/>
</dbReference>
<dbReference type="PROSITE" id="PS50901">
    <property type="entry name" value="FTSK"/>
    <property type="match status" value="1"/>
</dbReference>
<evidence type="ECO:0000256" key="1">
    <source>
        <dbReference type="ARBA" id="ARBA00022741"/>
    </source>
</evidence>
<feature type="domain" description="DOD-type homing endonuclease" evidence="8">
    <location>
        <begin position="1313"/>
        <end position="1443"/>
    </location>
</feature>
<protein>
    <submittedName>
        <fullName evidence="10">LAGLIDADG family homing endonuclease</fullName>
    </submittedName>
</protein>
<feature type="transmembrane region" description="Helical" evidence="7">
    <location>
        <begin position="105"/>
        <end position="125"/>
    </location>
</feature>
<evidence type="ECO:0000256" key="4">
    <source>
        <dbReference type="ARBA" id="ARBA00023000"/>
    </source>
</evidence>
<evidence type="ECO:0000259" key="8">
    <source>
        <dbReference type="PROSITE" id="PS50819"/>
    </source>
</evidence>
<evidence type="ECO:0000313" key="11">
    <source>
        <dbReference type="Proteomes" id="UP001589536"/>
    </source>
</evidence>
<evidence type="ECO:0000256" key="3">
    <source>
        <dbReference type="ARBA" id="ARBA00022840"/>
    </source>
</evidence>
<keyword evidence="7" id="KW-1133">Transmembrane helix</keyword>
<dbReference type="InterPro" id="IPR050206">
    <property type="entry name" value="FtsK/SpoIIIE/SftA"/>
</dbReference>
<dbReference type="Gene3D" id="3.10.28.10">
    <property type="entry name" value="Homing endonucleases"/>
    <property type="match status" value="1"/>
</dbReference>
<keyword evidence="7" id="KW-0812">Transmembrane</keyword>
<feature type="transmembrane region" description="Helical" evidence="7">
    <location>
        <begin position="131"/>
        <end position="149"/>
    </location>
</feature>
<gene>
    <name evidence="10" type="ORF">ACFFPI_07220</name>
</gene>
<dbReference type="InterPro" id="IPR036844">
    <property type="entry name" value="Hint_dom_sf"/>
</dbReference>
<dbReference type="SUPFAM" id="SSF51294">
    <property type="entry name" value="Hedgehog/intein (Hint) domain"/>
    <property type="match status" value="1"/>
</dbReference>
<keyword evidence="10" id="KW-0255">Endonuclease</keyword>
<dbReference type="Proteomes" id="UP001589536">
    <property type="component" value="Unassembled WGS sequence"/>
</dbReference>
<feature type="transmembrane region" description="Helical" evidence="7">
    <location>
        <begin position="37"/>
        <end position="56"/>
    </location>
</feature>
<comment type="caution">
    <text evidence="10">The sequence shown here is derived from an EMBL/GenBank/DDBJ whole genome shotgun (WGS) entry which is preliminary data.</text>
</comment>
<accession>A0ABV5UR68</accession>
<evidence type="ECO:0000256" key="6">
    <source>
        <dbReference type="SAM" id="MobiDB-lite"/>
    </source>
</evidence>
<dbReference type="GO" id="GO:0004519">
    <property type="term" value="F:endonuclease activity"/>
    <property type="evidence" value="ECO:0007669"/>
    <property type="project" value="UniProtKB-KW"/>
</dbReference>
<feature type="transmembrane region" description="Helical" evidence="7">
    <location>
        <begin position="180"/>
        <end position="205"/>
    </location>
</feature>
<evidence type="ECO:0000256" key="5">
    <source>
        <dbReference type="PROSITE-ProRule" id="PRU00289"/>
    </source>
</evidence>
<dbReference type="Pfam" id="PF14528">
    <property type="entry name" value="LAGLIDADG_3"/>
    <property type="match status" value="1"/>
</dbReference>
<keyword evidence="7" id="KW-0472">Membrane</keyword>
<proteinExistence type="predicted"/>
<dbReference type="InterPro" id="IPR004860">
    <property type="entry name" value="LAGLIDADG_dom"/>
</dbReference>
<feature type="domain" description="FtsK" evidence="9">
    <location>
        <begin position="816"/>
        <end position="1023"/>
    </location>
</feature>
<keyword evidence="4" id="KW-0651">Protein splicing</keyword>
<feature type="binding site" evidence="5">
    <location>
        <begin position="833"/>
        <end position="840"/>
    </location>
    <ligand>
        <name>ATP</name>
        <dbReference type="ChEBI" id="CHEBI:30616"/>
    </ligand>
</feature>
<dbReference type="InterPro" id="IPR027434">
    <property type="entry name" value="Homing_endonucl"/>
</dbReference>
<keyword evidence="10" id="KW-0378">Hydrolase</keyword>
<keyword evidence="3 5" id="KW-0067">ATP-binding</keyword>
<dbReference type="InterPro" id="IPR027417">
    <property type="entry name" value="P-loop_NTPase"/>
</dbReference>
<feature type="compositionally biased region" description="Low complexity" evidence="6">
    <location>
        <begin position="1625"/>
        <end position="1637"/>
    </location>
</feature>
<feature type="transmembrane region" description="Helical" evidence="7">
    <location>
        <begin position="12"/>
        <end position="31"/>
    </location>
</feature>
<keyword evidence="2" id="KW-0068">Autocatalytic cleavage</keyword>
<dbReference type="InterPro" id="IPR002543">
    <property type="entry name" value="FtsK_dom"/>
</dbReference>
<dbReference type="NCBIfam" id="TIGR01443">
    <property type="entry name" value="intein_Cterm"/>
    <property type="match status" value="1"/>
</dbReference>
<reference evidence="10 11" key="1">
    <citation type="submission" date="2024-09" db="EMBL/GenBank/DDBJ databases">
        <authorList>
            <person name="Sun Q."/>
            <person name="Mori K."/>
        </authorList>
    </citation>
    <scope>NUCLEOTIDE SEQUENCE [LARGE SCALE GENOMIC DNA]</scope>
    <source>
        <strain evidence="10 11">JCM 13519</strain>
    </source>
</reference>
<name>A0ABV5UR68_9MICC</name>
<dbReference type="PROSITE" id="PS50819">
    <property type="entry name" value="INTEIN_ENDONUCLEASE"/>
    <property type="match status" value="1"/>
</dbReference>
<organism evidence="10 11">
    <name type="scientific">Arthrobacter methylotrophus</name>
    <dbReference type="NCBI Taxonomy" id="121291"/>
    <lineage>
        <taxon>Bacteria</taxon>
        <taxon>Bacillati</taxon>
        <taxon>Actinomycetota</taxon>
        <taxon>Actinomycetes</taxon>
        <taxon>Micrococcales</taxon>
        <taxon>Micrococcaceae</taxon>
        <taxon>Arthrobacter</taxon>
    </lineage>
</organism>
<evidence type="ECO:0000256" key="2">
    <source>
        <dbReference type="ARBA" id="ARBA00022813"/>
    </source>
</evidence>
<dbReference type="PANTHER" id="PTHR22683:SF1">
    <property type="entry name" value="TYPE VII SECRETION SYSTEM PROTEIN ESSC"/>
    <property type="match status" value="1"/>
</dbReference>
<evidence type="ECO:0000256" key="7">
    <source>
        <dbReference type="SAM" id="Phobius"/>
    </source>
</evidence>
<dbReference type="InterPro" id="IPR030934">
    <property type="entry name" value="Intein_C"/>
</dbReference>
<keyword evidence="11" id="KW-1185">Reference proteome</keyword>
<dbReference type="PANTHER" id="PTHR22683">
    <property type="entry name" value="SPORULATION PROTEIN RELATED"/>
    <property type="match status" value="1"/>
</dbReference>